<proteinExistence type="predicted"/>
<reference evidence="2 3" key="1">
    <citation type="submission" date="2024-09" db="EMBL/GenBank/DDBJ databases">
        <authorList>
            <consortium name="All-Russian atlas of soil microorganisms"/>
            <consortium name="as a basis for the search for new antimicrobial producers and enzymes with unique properties"/>
            <person name="Sokolova E.A."/>
            <person name="Voronina E.N."/>
        </authorList>
    </citation>
    <scope>NUCLEOTIDE SEQUENCE [LARGE SCALE GENOMIC DNA]</scope>
    <source>
        <strain evidence="2 3">AF-22b-331.1</strain>
    </source>
</reference>
<name>A0ABW7CW22_9GAMM</name>
<sequence length="226" mass="24952">MLAMSWIPTSLAVTFPSHLPHSQVVGPQDPSRSEVEQFIARVYRERYGATLHAFLPQLLAFRDGKGNLVAAVGMRVGSDGPLFVEQYLDEPVQAILLHREIASVGRDRIAEIGNFAATTPGVARELIVRLTDMLHAARVRWVLFAATQQLRNTLDRLQLVTVELGEADPERLAGDASRWGSYYQTRPKVVCGNVSAGRAFLHQARKQEARATTNPDPSRQAMVAAK</sequence>
<protein>
    <submittedName>
        <fullName evidence="2">Thermostable hemolysin</fullName>
    </submittedName>
</protein>
<dbReference type="EMBL" id="JBHGCJ010000004">
    <property type="protein sequence ID" value="MFG6109018.1"/>
    <property type="molecule type" value="Genomic_DNA"/>
</dbReference>
<accession>A0ABW7CW22</accession>
<evidence type="ECO:0000313" key="3">
    <source>
        <dbReference type="Proteomes" id="UP001605261"/>
    </source>
</evidence>
<keyword evidence="3" id="KW-1185">Reference proteome</keyword>
<dbReference type="RefSeq" id="WP_394162690.1">
    <property type="nucleotide sequence ID" value="NZ_JBHGCJ010000004.1"/>
</dbReference>
<dbReference type="Proteomes" id="UP001605261">
    <property type="component" value="Unassembled WGS sequence"/>
</dbReference>
<evidence type="ECO:0000313" key="2">
    <source>
        <dbReference type="EMBL" id="MFG6109018.1"/>
    </source>
</evidence>
<evidence type="ECO:0000256" key="1">
    <source>
        <dbReference type="SAM" id="MobiDB-lite"/>
    </source>
</evidence>
<gene>
    <name evidence="2" type="ORF">ACEU0G_003019</name>
</gene>
<comment type="caution">
    <text evidence="2">The sequence shown here is derived from an EMBL/GenBank/DDBJ whole genome shotgun (WGS) entry which is preliminary data.</text>
</comment>
<dbReference type="InterPro" id="IPR022050">
    <property type="entry name" value="T_hemolysin"/>
</dbReference>
<dbReference type="Pfam" id="PF12261">
    <property type="entry name" value="T_hemolysin"/>
    <property type="match status" value="1"/>
</dbReference>
<organism evidence="2 3">
    <name type="scientific">Stenotrophomonas nematodicola</name>
    <dbReference type="NCBI Taxonomy" id="2656746"/>
    <lineage>
        <taxon>Bacteria</taxon>
        <taxon>Pseudomonadati</taxon>
        <taxon>Pseudomonadota</taxon>
        <taxon>Gammaproteobacteria</taxon>
        <taxon>Lysobacterales</taxon>
        <taxon>Lysobacteraceae</taxon>
        <taxon>Stenotrophomonas</taxon>
    </lineage>
</organism>
<feature type="region of interest" description="Disordered" evidence="1">
    <location>
        <begin position="207"/>
        <end position="226"/>
    </location>
</feature>